<dbReference type="SMART" id="SM00382">
    <property type="entry name" value="AAA"/>
    <property type="match status" value="1"/>
</dbReference>
<sequence length="259" mass="28128">MAERGMAETGMAALRTAPVTSHAAPAGNPVLSVQNLQAWYGESHILHGIDFEVRPGEVVTLLGRNGAGKTTTLKAVMGIIGKRSGTLRFEGQDISRASSDKIARLGVAFCPEERGIFASLDVRENLMLPPQVRPGGLSLDQIFELFPNLKERLKSQGTKLSGGEQQMLAIARILRTGARFLMLDEPTEGLAPVIIQQIGATIARLKSQGFTILLVEQNFRFAATVADRYYVVEHGKIIDGFANSELEANMEKLHTYLGV</sequence>
<dbReference type="EMBL" id="CP000463">
    <property type="protein sequence ID" value="ABJ06991.1"/>
    <property type="molecule type" value="Genomic_DNA"/>
</dbReference>
<protein>
    <submittedName>
        <fullName evidence="8">ABC transporter related</fullName>
    </submittedName>
</protein>
<dbReference type="InterPro" id="IPR017871">
    <property type="entry name" value="ABC_transporter-like_CS"/>
</dbReference>
<keyword evidence="3" id="KW-0547">Nucleotide-binding</keyword>
<comment type="function">
    <text evidence="6">Involved in beta-(1--&gt;2)glucan export. Transmembrane domains (TMD) form a pore in the inner membrane and the ATP-binding domain (NBD) is responsible for energy generation.</text>
</comment>
<dbReference type="Gene3D" id="3.40.50.300">
    <property type="entry name" value="P-loop containing nucleotide triphosphate hydrolases"/>
    <property type="match status" value="1"/>
</dbReference>
<keyword evidence="2" id="KW-0813">Transport</keyword>
<dbReference type="GO" id="GO:0015807">
    <property type="term" value="P:L-amino acid transport"/>
    <property type="evidence" value="ECO:0007669"/>
    <property type="project" value="TreeGrafter"/>
</dbReference>
<dbReference type="PANTHER" id="PTHR43820:SF4">
    <property type="entry name" value="HIGH-AFFINITY BRANCHED-CHAIN AMINO ACID TRANSPORT ATP-BINDING PROTEIN LIVF"/>
    <property type="match status" value="1"/>
</dbReference>
<dbReference type="InterPro" id="IPR052156">
    <property type="entry name" value="BCAA_Transport_ATP-bd_LivF"/>
</dbReference>
<dbReference type="InterPro" id="IPR003593">
    <property type="entry name" value="AAA+_ATPase"/>
</dbReference>
<evidence type="ECO:0000256" key="2">
    <source>
        <dbReference type="ARBA" id="ARBA00022448"/>
    </source>
</evidence>
<organism evidence="8">
    <name type="scientific">Rhodopseudomonas palustris (strain BisA53)</name>
    <dbReference type="NCBI Taxonomy" id="316055"/>
    <lineage>
        <taxon>Bacteria</taxon>
        <taxon>Pseudomonadati</taxon>
        <taxon>Pseudomonadota</taxon>
        <taxon>Alphaproteobacteria</taxon>
        <taxon>Hyphomicrobiales</taxon>
        <taxon>Nitrobacteraceae</taxon>
        <taxon>Rhodopseudomonas</taxon>
    </lineage>
</organism>
<evidence type="ECO:0000256" key="3">
    <source>
        <dbReference type="ARBA" id="ARBA00022741"/>
    </source>
</evidence>
<dbReference type="InterPro" id="IPR027417">
    <property type="entry name" value="P-loop_NTPase"/>
</dbReference>
<proteinExistence type="inferred from homology"/>
<name>Q07M43_RHOP5</name>
<dbReference type="Pfam" id="PF00005">
    <property type="entry name" value="ABC_tran"/>
    <property type="match status" value="1"/>
</dbReference>
<dbReference type="KEGG" id="rpe:RPE_3054"/>
<evidence type="ECO:0000256" key="4">
    <source>
        <dbReference type="ARBA" id="ARBA00022840"/>
    </source>
</evidence>
<dbReference type="GO" id="GO:0015658">
    <property type="term" value="F:branched-chain amino acid transmembrane transporter activity"/>
    <property type="evidence" value="ECO:0007669"/>
    <property type="project" value="TreeGrafter"/>
</dbReference>
<accession>Q07M43</accession>
<reference evidence="8" key="1">
    <citation type="submission" date="2006-09" db="EMBL/GenBank/DDBJ databases">
        <title>Complete sequence of Rhodopseudomonas palustris BisA53.</title>
        <authorList>
            <consortium name="US DOE Joint Genome Institute"/>
            <person name="Copeland A."/>
            <person name="Lucas S."/>
            <person name="Lapidus A."/>
            <person name="Barry K."/>
            <person name="Detter J.C."/>
            <person name="Glavina del Rio T."/>
            <person name="Hammon N."/>
            <person name="Israni S."/>
            <person name="Dalin E."/>
            <person name="Tice H."/>
            <person name="Pitluck S."/>
            <person name="Chain P."/>
            <person name="Malfatti S."/>
            <person name="Shin M."/>
            <person name="Vergez L."/>
            <person name="Schmutz J."/>
            <person name="Larimer F."/>
            <person name="Land M."/>
            <person name="Hauser L."/>
            <person name="Pelletier D.A."/>
            <person name="Kyrpides N."/>
            <person name="Kim E."/>
            <person name="Harwood C.S."/>
            <person name="Oda Y."/>
            <person name="Richardson P."/>
        </authorList>
    </citation>
    <scope>NUCLEOTIDE SEQUENCE [LARGE SCALE GENOMIC DNA]</scope>
    <source>
        <strain evidence="8">BisA53</strain>
    </source>
</reference>
<dbReference type="eggNOG" id="COG0410">
    <property type="taxonomic scope" value="Bacteria"/>
</dbReference>
<dbReference type="SUPFAM" id="SSF52540">
    <property type="entry name" value="P-loop containing nucleoside triphosphate hydrolases"/>
    <property type="match status" value="1"/>
</dbReference>
<dbReference type="GO" id="GO:0005524">
    <property type="term" value="F:ATP binding"/>
    <property type="evidence" value="ECO:0007669"/>
    <property type="project" value="UniProtKB-KW"/>
</dbReference>
<dbReference type="HOGENOM" id="CLU_000604_1_2_5"/>
<dbReference type="InterPro" id="IPR003439">
    <property type="entry name" value="ABC_transporter-like_ATP-bd"/>
</dbReference>
<evidence type="ECO:0000256" key="5">
    <source>
        <dbReference type="ARBA" id="ARBA00022970"/>
    </source>
</evidence>
<evidence type="ECO:0000313" key="8">
    <source>
        <dbReference type="EMBL" id="ABJ06991.1"/>
    </source>
</evidence>
<dbReference type="AlphaFoldDB" id="Q07M43"/>
<dbReference type="PROSITE" id="PS00211">
    <property type="entry name" value="ABC_TRANSPORTER_1"/>
    <property type="match status" value="1"/>
</dbReference>
<keyword evidence="5" id="KW-0029">Amino-acid transport</keyword>
<dbReference type="GO" id="GO:0016887">
    <property type="term" value="F:ATP hydrolysis activity"/>
    <property type="evidence" value="ECO:0007669"/>
    <property type="project" value="InterPro"/>
</dbReference>
<feature type="domain" description="ABC transporter" evidence="7">
    <location>
        <begin position="31"/>
        <end position="259"/>
    </location>
</feature>
<evidence type="ECO:0000259" key="7">
    <source>
        <dbReference type="PROSITE" id="PS50893"/>
    </source>
</evidence>
<gene>
    <name evidence="8" type="ordered locus">RPE_3054</name>
</gene>
<dbReference type="PANTHER" id="PTHR43820">
    <property type="entry name" value="HIGH-AFFINITY BRANCHED-CHAIN AMINO ACID TRANSPORT ATP-BINDING PROTEIN LIVF"/>
    <property type="match status" value="1"/>
</dbReference>
<evidence type="ECO:0000256" key="6">
    <source>
        <dbReference type="ARBA" id="ARBA00024722"/>
    </source>
</evidence>
<keyword evidence="4" id="KW-0067">ATP-binding</keyword>
<dbReference type="STRING" id="316055.RPE_3054"/>
<comment type="similarity">
    <text evidence="1">Belongs to the ABC transporter superfamily.</text>
</comment>
<dbReference type="PROSITE" id="PS50893">
    <property type="entry name" value="ABC_TRANSPORTER_2"/>
    <property type="match status" value="1"/>
</dbReference>
<evidence type="ECO:0000256" key="1">
    <source>
        <dbReference type="ARBA" id="ARBA00005417"/>
    </source>
</evidence>
<dbReference type="CDD" id="cd03224">
    <property type="entry name" value="ABC_TM1139_LivF_branched"/>
    <property type="match status" value="1"/>
</dbReference>